<evidence type="ECO:0000259" key="7">
    <source>
        <dbReference type="PROSITE" id="PS50109"/>
    </source>
</evidence>
<dbReference type="EMBL" id="JAODOP010000004">
    <property type="protein sequence ID" value="MEF3834844.1"/>
    <property type="molecule type" value="Genomic_DNA"/>
</dbReference>
<accession>A0ABU7XVT2</accession>
<dbReference type="Proteomes" id="UP001337305">
    <property type="component" value="Unassembled WGS sequence"/>
</dbReference>
<evidence type="ECO:0000256" key="1">
    <source>
        <dbReference type="ARBA" id="ARBA00000085"/>
    </source>
</evidence>
<evidence type="ECO:0000256" key="2">
    <source>
        <dbReference type="ARBA" id="ARBA00012438"/>
    </source>
</evidence>
<dbReference type="Gene3D" id="3.30.565.10">
    <property type="entry name" value="Histidine kinase-like ATPase, C-terminal domain"/>
    <property type="match status" value="1"/>
</dbReference>
<dbReference type="InterPro" id="IPR005467">
    <property type="entry name" value="His_kinase_dom"/>
</dbReference>
<dbReference type="InterPro" id="IPR036890">
    <property type="entry name" value="HATPase_C_sf"/>
</dbReference>
<dbReference type="RefSeq" id="WP_303307153.1">
    <property type="nucleotide sequence ID" value="NZ_JAODOP010000004.1"/>
</dbReference>
<feature type="domain" description="Response regulatory" evidence="8">
    <location>
        <begin position="461"/>
        <end position="573"/>
    </location>
</feature>
<dbReference type="SMART" id="SM00388">
    <property type="entry name" value="HisKA"/>
    <property type="match status" value="1"/>
</dbReference>
<dbReference type="EC" id="2.7.13.3" evidence="2"/>
<feature type="transmembrane region" description="Helical" evidence="5">
    <location>
        <begin position="140"/>
        <end position="156"/>
    </location>
</feature>
<dbReference type="InterPro" id="IPR036097">
    <property type="entry name" value="HisK_dim/P_sf"/>
</dbReference>
<dbReference type="Pfam" id="PF00512">
    <property type="entry name" value="HisKA"/>
    <property type="match status" value="1"/>
</dbReference>
<organism evidence="9 10">
    <name type="scientific">Flavivirga spongiicola</name>
    <dbReference type="NCBI Taxonomy" id="421621"/>
    <lineage>
        <taxon>Bacteria</taxon>
        <taxon>Pseudomonadati</taxon>
        <taxon>Bacteroidota</taxon>
        <taxon>Flavobacteriia</taxon>
        <taxon>Flavobacteriales</taxon>
        <taxon>Flavobacteriaceae</taxon>
        <taxon>Flavivirga</taxon>
    </lineage>
</organism>
<feature type="transmembrane region" description="Helical" evidence="5">
    <location>
        <begin position="96"/>
        <end position="120"/>
    </location>
</feature>
<dbReference type="Gene3D" id="1.10.287.130">
    <property type="match status" value="1"/>
</dbReference>
<keyword evidence="5" id="KW-0812">Transmembrane</keyword>
<dbReference type="SMART" id="SM00387">
    <property type="entry name" value="HATPase_c"/>
    <property type="match status" value="1"/>
</dbReference>
<feature type="modified residue" description="4-aspartylphosphate" evidence="4">
    <location>
        <position position="508"/>
    </location>
</feature>
<dbReference type="PANTHER" id="PTHR43547:SF2">
    <property type="entry name" value="HYBRID SIGNAL TRANSDUCTION HISTIDINE KINASE C"/>
    <property type="match status" value="1"/>
</dbReference>
<protein>
    <recommendedName>
        <fullName evidence="2">histidine kinase</fullName>
        <ecNumber evidence="2">2.7.13.3</ecNumber>
    </recommendedName>
</protein>
<dbReference type="InterPro" id="IPR011006">
    <property type="entry name" value="CheY-like_superfamily"/>
</dbReference>
<keyword evidence="3 4" id="KW-0597">Phosphoprotein</keyword>
<evidence type="ECO:0000313" key="10">
    <source>
        <dbReference type="Proteomes" id="UP001337305"/>
    </source>
</evidence>
<dbReference type="SMART" id="SM00448">
    <property type="entry name" value="REC"/>
    <property type="match status" value="1"/>
</dbReference>
<keyword evidence="5" id="KW-1133">Transmembrane helix</keyword>
<evidence type="ECO:0000313" key="9">
    <source>
        <dbReference type="EMBL" id="MEF3834844.1"/>
    </source>
</evidence>
<evidence type="ECO:0000256" key="4">
    <source>
        <dbReference type="PROSITE-ProRule" id="PRU00169"/>
    </source>
</evidence>
<dbReference type="Gene3D" id="1.10.10.60">
    <property type="entry name" value="Homeodomain-like"/>
    <property type="match status" value="1"/>
</dbReference>
<dbReference type="PANTHER" id="PTHR43547">
    <property type="entry name" value="TWO-COMPONENT HISTIDINE KINASE"/>
    <property type="match status" value="1"/>
</dbReference>
<dbReference type="InterPro" id="IPR018060">
    <property type="entry name" value="HTH_AraC"/>
</dbReference>
<evidence type="ECO:0000259" key="6">
    <source>
        <dbReference type="PROSITE" id="PS01124"/>
    </source>
</evidence>
<dbReference type="CDD" id="cd00075">
    <property type="entry name" value="HATPase"/>
    <property type="match status" value="1"/>
</dbReference>
<dbReference type="CDD" id="cd00156">
    <property type="entry name" value="REC"/>
    <property type="match status" value="1"/>
</dbReference>
<name>A0ABU7XVT2_9FLAO</name>
<keyword evidence="5" id="KW-0472">Membrane</keyword>
<sequence length="701" mass="80561">MNEKYNLVLTKISKLPVLRIGIKKETHLTKEKKIILVNIICVLLLISFIQVIIIGSLFDKRLVSSKSLIGYCIPTVAIFIIFYLHHLGKYNSAKTILILSSFFTCFIFDVYILPEIQIIFFYITPPLISLSIFNSKKPPFLFLILAICLFLDVFYLKNGIDYSQIHYTSLFLVTFFIPFFLIQTNKNAEKKLQKQQKELEKLNDFKSHFFVNLSHEIRTPLTLIKGYTSRIDLKDSEAETEKKIETINKQVKQIQDIIDNILDLSKLDVDKLELNIVPTPIIPFLNKHYADFKELFNKKEIDFNLKLDIPNIIVNMDLSLISKSLNNLLNNALKFTPKNGEVIVNATYNNSLNITITDNGIGIPKQDIDKVFNRFYQSKNHITKSQGSGIGLSFSKSIIDAHGFNLTLKSIPNTSSVFSIIIPKIATHISQNAPFDISMSHQENNIGKQLSKVTKANLKRRILIVEDHDEMRSYLKTVLNRYNITVANNGDEAIKLLKNQAFDVIVTDYMMPVMDGITFIAEIKKKNIKIPVIVITARKDNKGKLDMLRLGIDAYLTKPFIEEELLINVDRAITFYDSIKEIKSNLNDDEKIYLNNNSDKIFNTKLKNFIEENIKNKNFGVADLANFTNLSRSSLHRKVKLVFGQTPNEIITEVRLQKAKLILEENPIIKKKDLADKVGVYNASYFYKKLEDRFCIVKQMN</sequence>
<dbReference type="PROSITE" id="PS50110">
    <property type="entry name" value="RESPONSE_REGULATORY"/>
    <property type="match status" value="1"/>
</dbReference>
<evidence type="ECO:0000256" key="3">
    <source>
        <dbReference type="ARBA" id="ARBA00022553"/>
    </source>
</evidence>
<dbReference type="InterPro" id="IPR004358">
    <property type="entry name" value="Sig_transdc_His_kin-like_C"/>
</dbReference>
<proteinExistence type="predicted"/>
<dbReference type="CDD" id="cd00082">
    <property type="entry name" value="HisKA"/>
    <property type="match status" value="1"/>
</dbReference>
<dbReference type="Pfam" id="PF02518">
    <property type="entry name" value="HATPase_c"/>
    <property type="match status" value="1"/>
</dbReference>
<evidence type="ECO:0000259" key="8">
    <source>
        <dbReference type="PROSITE" id="PS50110"/>
    </source>
</evidence>
<feature type="domain" description="Histidine kinase" evidence="7">
    <location>
        <begin position="212"/>
        <end position="426"/>
    </location>
</feature>
<feature type="transmembrane region" description="Helical" evidence="5">
    <location>
        <begin position="34"/>
        <end position="56"/>
    </location>
</feature>
<evidence type="ECO:0000256" key="5">
    <source>
        <dbReference type="SAM" id="Phobius"/>
    </source>
</evidence>
<dbReference type="InterPro" id="IPR003661">
    <property type="entry name" value="HisK_dim/P_dom"/>
</dbReference>
<dbReference type="SUPFAM" id="SSF47384">
    <property type="entry name" value="Homodimeric domain of signal transducing histidine kinase"/>
    <property type="match status" value="1"/>
</dbReference>
<dbReference type="SUPFAM" id="SSF55874">
    <property type="entry name" value="ATPase domain of HSP90 chaperone/DNA topoisomerase II/histidine kinase"/>
    <property type="match status" value="1"/>
</dbReference>
<comment type="catalytic activity">
    <reaction evidence="1">
        <text>ATP + protein L-histidine = ADP + protein N-phospho-L-histidine.</text>
        <dbReference type="EC" id="2.7.13.3"/>
    </reaction>
</comment>
<feature type="domain" description="HTH araC/xylS-type" evidence="6">
    <location>
        <begin position="604"/>
        <end position="701"/>
    </location>
</feature>
<dbReference type="SMART" id="SM00342">
    <property type="entry name" value="HTH_ARAC"/>
    <property type="match status" value="1"/>
</dbReference>
<feature type="transmembrane region" description="Helical" evidence="5">
    <location>
        <begin position="68"/>
        <end position="84"/>
    </location>
</feature>
<feature type="transmembrane region" description="Helical" evidence="5">
    <location>
        <begin position="165"/>
        <end position="182"/>
    </location>
</feature>
<dbReference type="PROSITE" id="PS01124">
    <property type="entry name" value="HTH_ARAC_FAMILY_2"/>
    <property type="match status" value="1"/>
</dbReference>
<comment type="caution">
    <text evidence="9">The sequence shown here is derived from an EMBL/GenBank/DDBJ whole genome shotgun (WGS) entry which is preliminary data.</text>
</comment>
<gene>
    <name evidence="9" type="ORF">N1F79_17050</name>
</gene>
<dbReference type="Pfam" id="PF12833">
    <property type="entry name" value="HTH_18"/>
    <property type="match status" value="1"/>
</dbReference>
<dbReference type="InterPro" id="IPR001789">
    <property type="entry name" value="Sig_transdc_resp-reg_receiver"/>
</dbReference>
<dbReference type="Gene3D" id="3.40.50.2300">
    <property type="match status" value="1"/>
</dbReference>
<keyword evidence="10" id="KW-1185">Reference proteome</keyword>
<dbReference type="PROSITE" id="PS50109">
    <property type="entry name" value="HIS_KIN"/>
    <property type="match status" value="1"/>
</dbReference>
<dbReference type="Pfam" id="PF00072">
    <property type="entry name" value="Response_reg"/>
    <property type="match status" value="1"/>
</dbReference>
<reference evidence="9 10" key="1">
    <citation type="submission" date="2022-09" db="EMBL/GenBank/DDBJ databases">
        <title>Genome sequencing of Flavivirga sp. MEBiC05379.</title>
        <authorList>
            <person name="Oh H.-M."/>
            <person name="Kwon K.K."/>
            <person name="Park M.J."/>
            <person name="Yang S.-H."/>
        </authorList>
    </citation>
    <scope>NUCLEOTIDE SEQUENCE [LARGE SCALE GENOMIC DNA]</scope>
    <source>
        <strain evidence="9 10">MEBiC05379</strain>
    </source>
</reference>
<dbReference type="SUPFAM" id="SSF52172">
    <property type="entry name" value="CheY-like"/>
    <property type="match status" value="1"/>
</dbReference>
<dbReference type="InterPro" id="IPR003594">
    <property type="entry name" value="HATPase_dom"/>
</dbReference>
<dbReference type="PRINTS" id="PR00344">
    <property type="entry name" value="BCTRLSENSOR"/>
</dbReference>